<name>A0A6A6STR3_9PLEO</name>
<gene>
    <name evidence="1" type="ORF">K491DRAFT_720099</name>
</gene>
<dbReference type="Gene3D" id="3.30.1330.40">
    <property type="entry name" value="RutC-like"/>
    <property type="match status" value="1"/>
</dbReference>
<accession>A0A6A6STR3</accession>
<protein>
    <submittedName>
        <fullName evidence="1">YjgF-like protein</fullName>
    </submittedName>
</protein>
<evidence type="ECO:0000313" key="1">
    <source>
        <dbReference type="EMBL" id="KAF2651156.1"/>
    </source>
</evidence>
<sequence>MVLDDKPSKLCAHGFQFCNWPGNEVAAQFGLSHAVIIPPNARTILVSGQIGILDDGRVADNITQEVNIAFDRVGLALRAAGLGDDAWEYVYKINTFEVSTPGLLEAVMAKAKSVLGNTKPAWTGVGVKNLLHPDLHLEITVEAFLPEPKSGSSS</sequence>
<dbReference type="EMBL" id="MU004433">
    <property type="protein sequence ID" value="KAF2651156.1"/>
    <property type="molecule type" value="Genomic_DNA"/>
</dbReference>
<proteinExistence type="predicted"/>
<dbReference type="SUPFAM" id="SSF55298">
    <property type="entry name" value="YjgF-like"/>
    <property type="match status" value="1"/>
</dbReference>
<dbReference type="OrthoDB" id="309640at2759"/>
<dbReference type="Pfam" id="PF01042">
    <property type="entry name" value="Ribonuc_L-PSP"/>
    <property type="match status" value="1"/>
</dbReference>
<dbReference type="AlphaFoldDB" id="A0A6A6STR3"/>
<dbReference type="InterPro" id="IPR006175">
    <property type="entry name" value="YjgF/YER057c/UK114"/>
</dbReference>
<keyword evidence="2" id="KW-1185">Reference proteome</keyword>
<dbReference type="Proteomes" id="UP000799324">
    <property type="component" value="Unassembled WGS sequence"/>
</dbReference>
<reference evidence="1" key="1">
    <citation type="journal article" date="2020" name="Stud. Mycol.">
        <title>101 Dothideomycetes genomes: a test case for predicting lifestyles and emergence of pathogens.</title>
        <authorList>
            <person name="Haridas S."/>
            <person name="Albert R."/>
            <person name="Binder M."/>
            <person name="Bloem J."/>
            <person name="Labutti K."/>
            <person name="Salamov A."/>
            <person name="Andreopoulos B."/>
            <person name="Baker S."/>
            <person name="Barry K."/>
            <person name="Bills G."/>
            <person name="Bluhm B."/>
            <person name="Cannon C."/>
            <person name="Castanera R."/>
            <person name="Culley D."/>
            <person name="Daum C."/>
            <person name="Ezra D."/>
            <person name="Gonzalez J."/>
            <person name="Henrissat B."/>
            <person name="Kuo A."/>
            <person name="Liang C."/>
            <person name="Lipzen A."/>
            <person name="Lutzoni F."/>
            <person name="Magnuson J."/>
            <person name="Mondo S."/>
            <person name="Nolan M."/>
            <person name="Ohm R."/>
            <person name="Pangilinan J."/>
            <person name="Park H.-J."/>
            <person name="Ramirez L."/>
            <person name="Alfaro M."/>
            <person name="Sun H."/>
            <person name="Tritt A."/>
            <person name="Yoshinaga Y."/>
            <person name="Zwiers L.-H."/>
            <person name="Turgeon B."/>
            <person name="Goodwin S."/>
            <person name="Spatafora J."/>
            <person name="Crous P."/>
            <person name="Grigoriev I."/>
        </authorList>
    </citation>
    <scope>NUCLEOTIDE SEQUENCE</scope>
    <source>
        <strain evidence="1">CBS 122681</strain>
    </source>
</reference>
<evidence type="ECO:0000313" key="2">
    <source>
        <dbReference type="Proteomes" id="UP000799324"/>
    </source>
</evidence>
<dbReference type="InterPro" id="IPR035959">
    <property type="entry name" value="RutC-like_sf"/>
</dbReference>
<organism evidence="1 2">
    <name type="scientific">Lophiostoma macrostomum CBS 122681</name>
    <dbReference type="NCBI Taxonomy" id="1314788"/>
    <lineage>
        <taxon>Eukaryota</taxon>
        <taxon>Fungi</taxon>
        <taxon>Dikarya</taxon>
        <taxon>Ascomycota</taxon>
        <taxon>Pezizomycotina</taxon>
        <taxon>Dothideomycetes</taxon>
        <taxon>Pleosporomycetidae</taxon>
        <taxon>Pleosporales</taxon>
        <taxon>Lophiostomataceae</taxon>
        <taxon>Lophiostoma</taxon>
    </lineage>
</organism>